<dbReference type="SUPFAM" id="SSF57362">
    <property type="entry name" value="BPTI-like"/>
    <property type="match status" value="1"/>
</dbReference>
<keyword evidence="5" id="KW-0732">Signal</keyword>
<dbReference type="InterPro" id="IPR036880">
    <property type="entry name" value="Kunitz_BPTI_sf"/>
</dbReference>
<feature type="signal peptide" evidence="5">
    <location>
        <begin position="1"/>
        <end position="22"/>
    </location>
</feature>
<evidence type="ECO:0000256" key="2">
    <source>
        <dbReference type="ARBA" id="ARBA00022900"/>
    </source>
</evidence>
<name>A0A6G5A7M9_RHIMP</name>
<evidence type="ECO:0000259" key="6">
    <source>
        <dbReference type="PROSITE" id="PS50279"/>
    </source>
</evidence>
<organism evidence="7">
    <name type="scientific">Rhipicephalus microplus</name>
    <name type="common">Cattle tick</name>
    <name type="synonym">Boophilus microplus</name>
    <dbReference type="NCBI Taxonomy" id="6941"/>
    <lineage>
        <taxon>Eukaryota</taxon>
        <taxon>Metazoa</taxon>
        <taxon>Ecdysozoa</taxon>
        <taxon>Arthropoda</taxon>
        <taxon>Chelicerata</taxon>
        <taxon>Arachnida</taxon>
        <taxon>Acari</taxon>
        <taxon>Parasitiformes</taxon>
        <taxon>Ixodida</taxon>
        <taxon>Ixodoidea</taxon>
        <taxon>Ixodidae</taxon>
        <taxon>Rhipicephalinae</taxon>
        <taxon>Rhipicephalus</taxon>
        <taxon>Boophilus</taxon>
    </lineage>
</organism>
<evidence type="ECO:0000256" key="5">
    <source>
        <dbReference type="SAM" id="SignalP"/>
    </source>
</evidence>
<dbReference type="InterPro" id="IPR002223">
    <property type="entry name" value="Kunitz_BPTI"/>
</dbReference>
<dbReference type="PANTHER" id="PTHR10083">
    <property type="entry name" value="KUNITZ-TYPE PROTEASE INHIBITOR-RELATED"/>
    <property type="match status" value="1"/>
</dbReference>
<dbReference type="Pfam" id="PF00014">
    <property type="entry name" value="Kunitz_BPTI"/>
    <property type="match status" value="1"/>
</dbReference>
<dbReference type="PANTHER" id="PTHR10083:SF374">
    <property type="entry name" value="BPTI_KUNITZ INHIBITOR DOMAIN-CONTAINING PROTEIN"/>
    <property type="match status" value="1"/>
</dbReference>
<dbReference type="InterPro" id="IPR050098">
    <property type="entry name" value="TFPI/VKTCI-like"/>
</dbReference>
<protein>
    <submittedName>
        <fullName evidence="7">Putative bovine pancreatic trypsin inhibitor</fullName>
    </submittedName>
</protein>
<dbReference type="OrthoDB" id="6512986at2759"/>
<dbReference type="GO" id="GO:0005615">
    <property type="term" value="C:extracellular space"/>
    <property type="evidence" value="ECO:0007669"/>
    <property type="project" value="TreeGrafter"/>
</dbReference>
<feature type="compositionally biased region" description="Basic residues" evidence="4">
    <location>
        <begin position="159"/>
        <end position="168"/>
    </location>
</feature>
<feature type="domain" description="BPTI/Kunitz inhibitor" evidence="6">
    <location>
        <begin position="29"/>
        <end position="81"/>
    </location>
</feature>
<dbReference type="Gene3D" id="4.10.410.10">
    <property type="entry name" value="Pancreatic trypsin inhibitor Kunitz domain"/>
    <property type="match status" value="1"/>
</dbReference>
<keyword evidence="3" id="KW-1015">Disulfide bond</keyword>
<accession>A0A6G5A7M9</accession>
<dbReference type="GO" id="GO:0004867">
    <property type="term" value="F:serine-type endopeptidase inhibitor activity"/>
    <property type="evidence" value="ECO:0007669"/>
    <property type="project" value="UniProtKB-KW"/>
</dbReference>
<feature type="compositionally biased region" description="Gly residues" evidence="4">
    <location>
        <begin position="129"/>
        <end position="142"/>
    </location>
</feature>
<dbReference type="SMART" id="SM00131">
    <property type="entry name" value="KU"/>
    <property type="match status" value="1"/>
</dbReference>
<evidence type="ECO:0000256" key="4">
    <source>
        <dbReference type="SAM" id="MobiDB-lite"/>
    </source>
</evidence>
<keyword evidence="2" id="KW-0722">Serine protease inhibitor</keyword>
<reference evidence="7" key="1">
    <citation type="submission" date="2020-03" db="EMBL/GenBank/DDBJ databases">
        <title>A transcriptome and proteome of the tick Rhipicephalus microplus shaped by the genetic composition of its hosts and developmental stage.</title>
        <authorList>
            <person name="Garcia G.R."/>
            <person name="Ribeiro J.M.C."/>
            <person name="Maruyama S.R."/>
            <person name="Gardinasse L.G."/>
            <person name="Nelson K."/>
            <person name="Ferreira B.R."/>
            <person name="Andrade T.G."/>
            <person name="Santos I.K.F.M."/>
        </authorList>
    </citation>
    <scope>NUCLEOTIDE SEQUENCE</scope>
    <source>
        <strain evidence="7">NSGR</strain>
        <tissue evidence="7">Salivary glands</tissue>
    </source>
</reference>
<feature type="chain" id="PRO_5026018673" evidence="5">
    <location>
        <begin position="23"/>
        <end position="239"/>
    </location>
</feature>
<dbReference type="VEuPathDB" id="VectorBase:LOC119167178"/>
<evidence type="ECO:0000256" key="1">
    <source>
        <dbReference type="ARBA" id="ARBA00022690"/>
    </source>
</evidence>
<dbReference type="PROSITE" id="PS50279">
    <property type="entry name" value="BPTI_KUNITZ_2"/>
    <property type="match status" value="1"/>
</dbReference>
<evidence type="ECO:0000313" key="7">
    <source>
        <dbReference type="EMBL" id="NIE46799.1"/>
    </source>
</evidence>
<dbReference type="AlphaFoldDB" id="A0A6G5A7M9"/>
<dbReference type="CDD" id="cd00109">
    <property type="entry name" value="Kunitz-type"/>
    <property type="match status" value="1"/>
</dbReference>
<dbReference type="EMBL" id="GIKN01004526">
    <property type="protein sequence ID" value="NIE46799.1"/>
    <property type="molecule type" value="Transcribed_RNA"/>
</dbReference>
<keyword evidence="1" id="KW-0646">Protease inhibitor</keyword>
<feature type="region of interest" description="Disordered" evidence="4">
    <location>
        <begin position="83"/>
        <end position="179"/>
    </location>
</feature>
<evidence type="ECO:0000256" key="3">
    <source>
        <dbReference type="ARBA" id="ARBA00023157"/>
    </source>
</evidence>
<proteinExistence type="predicted"/>
<sequence>MRITLLPFLAYYHVVFFVPVDGKGGRSECYSMPQEDDDNCETDVSRWYYNKEEGKCVTFMYGECPRGSNNFNSDEACTQACKNAGSGPMIPQRPIPPPKRPERPGPSKGGRPWNKRPPKKGSEGENETGPGGWPTKGPGSGGWKPQKRPPKPHWPPYKPPKKWPKPPSKKPGSGSCAARMRKKKGCGDFEGMWFNNAPFVTCSRVRKGACPTVGAFFPSCEECMGACYRHRIKQCAYMV</sequence>